<dbReference type="SUPFAM" id="SSF75217">
    <property type="entry name" value="alpha/beta knot"/>
    <property type="match status" value="1"/>
</dbReference>
<dbReference type="InterPro" id="IPR006700">
    <property type="entry name" value="RsmE"/>
</dbReference>
<keyword evidence="9 12" id="KW-0949">S-adenosyl-L-methionine</keyword>
<keyword evidence="6 12" id="KW-0698">rRNA processing</keyword>
<comment type="similarity">
    <text evidence="2 12">Belongs to the RNA methyltransferase RsmE family.</text>
</comment>
<dbReference type="NCBIfam" id="TIGR00046">
    <property type="entry name" value="RsmE family RNA methyltransferase"/>
    <property type="match status" value="1"/>
</dbReference>
<dbReference type="SUPFAM" id="SSF88697">
    <property type="entry name" value="PUA domain-like"/>
    <property type="match status" value="1"/>
</dbReference>
<evidence type="ECO:0000256" key="7">
    <source>
        <dbReference type="ARBA" id="ARBA00022603"/>
    </source>
</evidence>
<dbReference type="PIRSF" id="PIRSF015601">
    <property type="entry name" value="MTase_slr0722"/>
    <property type="match status" value="1"/>
</dbReference>
<dbReference type="GO" id="GO:0070475">
    <property type="term" value="P:rRNA base methylation"/>
    <property type="evidence" value="ECO:0007669"/>
    <property type="project" value="TreeGrafter"/>
</dbReference>
<dbReference type="RefSeq" id="WP_164451871.1">
    <property type="nucleotide sequence ID" value="NZ_JAAIJQ010000014.1"/>
</dbReference>
<proteinExistence type="inferred from homology"/>
<keyword evidence="5 12" id="KW-0963">Cytoplasm</keyword>
<feature type="domain" description="Ribosomal RNA small subunit methyltransferase E PUA-like" evidence="14">
    <location>
        <begin position="21"/>
        <end position="67"/>
    </location>
</feature>
<dbReference type="InterPro" id="IPR046887">
    <property type="entry name" value="RsmE_PUA-like"/>
</dbReference>
<protein>
    <recommendedName>
        <fullName evidence="4 12">Ribosomal RNA small subunit methyltransferase E</fullName>
        <ecNumber evidence="3 12">2.1.1.193</ecNumber>
    </recommendedName>
</protein>
<dbReference type="InterPro" id="IPR029026">
    <property type="entry name" value="tRNA_m1G_MTases_N"/>
</dbReference>
<feature type="domain" description="Ribosomal RNA small subunit methyltransferase E methyltransferase" evidence="13">
    <location>
        <begin position="77"/>
        <end position="235"/>
    </location>
</feature>
<comment type="subcellular location">
    <subcellularLocation>
        <location evidence="1 12">Cytoplasm</location>
    </subcellularLocation>
</comment>
<dbReference type="Proteomes" id="UP000483379">
    <property type="component" value="Unassembled WGS sequence"/>
</dbReference>
<keyword evidence="7 12" id="KW-0489">Methyltransferase</keyword>
<gene>
    <name evidence="15" type="ORF">G3446_06505</name>
</gene>
<dbReference type="PANTHER" id="PTHR30027">
    <property type="entry name" value="RIBOSOMAL RNA SMALL SUBUNIT METHYLTRANSFERASE E"/>
    <property type="match status" value="1"/>
</dbReference>
<dbReference type="EMBL" id="JAAIJQ010000014">
    <property type="protein sequence ID" value="NEV61542.1"/>
    <property type="molecule type" value="Genomic_DNA"/>
</dbReference>
<dbReference type="Pfam" id="PF04452">
    <property type="entry name" value="Methyltrans_RNA"/>
    <property type="match status" value="1"/>
</dbReference>
<dbReference type="CDD" id="cd18084">
    <property type="entry name" value="RsmE-like"/>
    <property type="match status" value="1"/>
</dbReference>
<evidence type="ECO:0000313" key="16">
    <source>
        <dbReference type="Proteomes" id="UP000483379"/>
    </source>
</evidence>
<evidence type="ECO:0000256" key="12">
    <source>
        <dbReference type="PIRNR" id="PIRNR015601"/>
    </source>
</evidence>
<evidence type="ECO:0000256" key="1">
    <source>
        <dbReference type="ARBA" id="ARBA00004496"/>
    </source>
</evidence>
<dbReference type="NCBIfam" id="NF008692">
    <property type="entry name" value="PRK11713.1-5"/>
    <property type="match status" value="1"/>
</dbReference>
<dbReference type="InterPro" id="IPR029028">
    <property type="entry name" value="Alpha/beta_knot_MTases"/>
</dbReference>
<sequence length="244" mass="26578">MRAPRIFVETTLTLGEAHPLPAAQTRHICQVLRLTAGDRLILFNGDGHDYDARLAETERHRATVVIEGYGDAEPVPPLEIRLAIGISKGERMDFALQKAVELGVDQVTPLFTKRSQVKLDGARLDKRMEHWRGVVISACEQSGRRRVPLLDPAQPFGAWLETQREGGLQLDPGAATALPGLTPPDTRVTLLIGPEGGLDPKERALAEARGFLGVRLGPRILRTETAPLAAIAVIQALWGDFRGA</sequence>
<dbReference type="Gene3D" id="2.40.240.20">
    <property type="entry name" value="Hypothetical PUA domain-like, domain 1"/>
    <property type="match status" value="1"/>
</dbReference>
<dbReference type="PANTHER" id="PTHR30027:SF3">
    <property type="entry name" value="16S RRNA (URACIL(1498)-N(3))-METHYLTRANSFERASE"/>
    <property type="match status" value="1"/>
</dbReference>
<evidence type="ECO:0000256" key="2">
    <source>
        <dbReference type="ARBA" id="ARBA00005528"/>
    </source>
</evidence>
<dbReference type="Gene3D" id="3.40.1280.10">
    <property type="match status" value="1"/>
</dbReference>
<evidence type="ECO:0000256" key="9">
    <source>
        <dbReference type="ARBA" id="ARBA00022691"/>
    </source>
</evidence>
<dbReference type="AlphaFoldDB" id="A0A6M0JVH7"/>
<evidence type="ECO:0000313" key="15">
    <source>
        <dbReference type="EMBL" id="NEV61542.1"/>
    </source>
</evidence>
<dbReference type="GO" id="GO:0005737">
    <property type="term" value="C:cytoplasm"/>
    <property type="evidence" value="ECO:0007669"/>
    <property type="project" value="UniProtKB-SubCell"/>
</dbReference>
<evidence type="ECO:0000256" key="4">
    <source>
        <dbReference type="ARBA" id="ARBA00013673"/>
    </source>
</evidence>
<keyword evidence="16" id="KW-1185">Reference proteome</keyword>
<reference evidence="15 16" key="1">
    <citation type="submission" date="2020-02" db="EMBL/GenBank/DDBJ databases">
        <title>Genome sequences of Thiorhodococcus mannitoliphagus and Thiorhodococcus minor, purple sulfur photosynthetic bacteria in the gammaproteobacterial family, Chromatiaceae.</title>
        <authorList>
            <person name="Aviles F.A."/>
            <person name="Meyer T.E."/>
            <person name="Kyndt J.A."/>
        </authorList>
    </citation>
    <scope>NUCLEOTIDE SEQUENCE [LARGE SCALE GENOMIC DNA]</scope>
    <source>
        <strain evidence="15 16">DSM 11518</strain>
    </source>
</reference>
<comment type="function">
    <text evidence="10 12">Specifically methylates the N3 position of the uracil ring of uridine 1498 (m3U1498) in 16S rRNA. Acts on the fully assembled 30S ribosomal subunit.</text>
</comment>
<evidence type="ECO:0000256" key="8">
    <source>
        <dbReference type="ARBA" id="ARBA00022679"/>
    </source>
</evidence>
<organism evidence="15 16">
    <name type="scientific">Thiorhodococcus minor</name>
    <dbReference type="NCBI Taxonomy" id="57489"/>
    <lineage>
        <taxon>Bacteria</taxon>
        <taxon>Pseudomonadati</taxon>
        <taxon>Pseudomonadota</taxon>
        <taxon>Gammaproteobacteria</taxon>
        <taxon>Chromatiales</taxon>
        <taxon>Chromatiaceae</taxon>
        <taxon>Thiorhodococcus</taxon>
    </lineage>
</organism>
<evidence type="ECO:0000256" key="3">
    <source>
        <dbReference type="ARBA" id="ARBA00012328"/>
    </source>
</evidence>
<evidence type="ECO:0000256" key="5">
    <source>
        <dbReference type="ARBA" id="ARBA00022490"/>
    </source>
</evidence>
<dbReference type="EC" id="2.1.1.193" evidence="3 12"/>
<accession>A0A6M0JVH7</accession>
<dbReference type="InterPro" id="IPR046886">
    <property type="entry name" value="RsmE_MTase_dom"/>
</dbReference>
<name>A0A6M0JVH7_9GAMM</name>
<comment type="catalytic activity">
    <reaction evidence="11 12">
        <text>uridine(1498) in 16S rRNA + S-adenosyl-L-methionine = N(3)-methyluridine(1498) in 16S rRNA + S-adenosyl-L-homocysteine + H(+)</text>
        <dbReference type="Rhea" id="RHEA:42920"/>
        <dbReference type="Rhea" id="RHEA-COMP:10283"/>
        <dbReference type="Rhea" id="RHEA-COMP:10284"/>
        <dbReference type="ChEBI" id="CHEBI:15378"/>
        <dbReference type="ChEBI" id="CHEBI:57856"/>
        <dbReference type="ChEBI" id="CHEBI:59789"/>
        <dbReference type="ChEBI" id="CHEBI:65315"/>
        <dbReference type="ChEBI" id="CHEBI:74502"/>
        <dbReference type="EC" id="2.1.1.193"/>
    </reaction>
</comment>
<evidence type="ECO:0000259" key="14">
    <source>
        <dbReference type="Pfam" id="PF20260"/>
    </source>
</evidence>
<evidence type="ECO:0000256" key="6">
    <source>
        <dbReference type="ARBA" id="ARBA00022552"/>
    </source>
</evidence>
<dbReference type="InterPro" id="IPR015947">
    <property type="entry name" value="PUA-like_sf"/>
</dbReference>
<evidence type="ECO:0000256" key="11">
    <source>
        <dbReference type="ARBA" id="ARBA00047944"/>
    </source>
</evidence>
<evidence type="ECO:0000256" key="10">
    <source>
        <dbReference type="ARBA" id="ARBA00025699"/>
    </source>
</evidence>
<dbReference type="Pfam" id="PF20260">
    <property type="entry name" value="PUA_4"/>
    <property type="match status" value="1"/>
</dbReference>
<comment type="caution">
    <text evidence="15">The sequence shown here is derived from an EMBL/GenBank/DDBJ whole genome shotgun (WGS) entry which is preliminary data.</text>
</comment>
<evidence type="ECO:0000259" key="13">
    <source>
        <dbReference type="Pfam" id="PF04452"/>
    </source>
</evidence>
<keyword evidence="8 12" id="KW-0808">Transferase</keyword>
<dbReference type="GO" id="GO:0070042">
    <property type="term" value="F:rRNA (uridine-N3-)-methyltransferase activity"/>
    <property type="evidence" value="ECO:0007669"/>
    <property type="project" value="TreeGrafter"/>
</dbReference>